<feature type="transmembrane region" description="Helical" evidence="1">
    <location>
        <begin position="6"/>
        <end position="21"/>
    </location>
</feature>
<dbReference type="EMBL" id="LNQP01000005">
    <property type="protein sequence ID" value="KSU89469.1"/>
    <property type="molecule type" value="Genomic_DNA"/>
</dbReference>
<dbReference type="InterPro" id="IPR017259">
    <property type="entry name" value="UCP037672"/>
</dbReference>
<keyword evidence="2" id="KW-0540">Nuclease</keyword>
<keyword evidence="2" id="KW-0378">Hydrolase</keyword>
<dbReference type="AlphaFoldDB" id="A0A0V8JRI6"/>
<evidence type="ECO:0000313" key="3">
    <source>
        <dbReference type="Proteomes" id="UP000053681"/>
    </source>
</evidence>
<keyword evidence="1" id="KW-1133">Transmembrane helix</keyword>
<proteinExistence type="predicted"/>
<gene>
    <name evidence="2" type="ORF">AS180_02680</name>
</gene>
<accession>A0A0V8JRI6</accession>
<dbReference type="GO" id="GO:0004527">
    <property type="term" value="F:exonuclease activity"/>
    <property type="evidence" value="ECO:0007669"/>
    <property type="project" value="UniProtKB-KW"/>
</dbReference>
<feature type="transmembrane region" description="Helical" evidence="1">
    <location>
        <begin position="70"/>
        <end position="88"/>
    </location>
</feature>
<name>A0A0V8JRI6_9BACI</name>
<sequence length="92" mass="10495">MNQHFIIIAAILFVLAYFIGVKKQTWLLSGYNQQRVRDKDKLARLVGAYNFIMGMMMLGGAFISHPDVQILFPILIIGYLVLLGYVNTKMVE</sequence>
<dbReference type="RefSeq" id="WP_025911024.1">
    <property type="nucleotide sequence ID" value="NZ_KQ758628.1"/>
</dbReference>
<keyword evidence="1" id="KW-0812">Transmembrane</keyword>
<feature type="transmembrane region" description="Helical" evidence="1">
    <location>
        <begin position="42"/>
        <end position="64"/>
    </location>
</feature>
<keyword evidence="1" id="KW-0472">Membrane</keyword>
<keyword evidence="3" id="KW-1185">Reference proteome</keyword>
<reference evidence="2 3" key="1">
    <citation type="submission" date="2015-11" db="EMBL/GenBank/DDBJ databases">
        <title>Bacillus caseinolyticus sp nov.</title>
        <authorList>
            <person name="Dastager S.G."/>
            <person name="Mawlankar R."/>
        </authorList>
    </citation>
    <scope>NUCLEOTIDE SEQUENCE [LARGE SCALE GENOMIC DNA]</scope>
    <source>
        <strain evidence="2 3">SGD-V-76</strain>
    </source>
</reference>
<comment type="caution">
    <text evidence="2">The sequence shown here is derived from an EMBL/GenBank/DDBJ whole genome shotgun (WGS) entry which is preliminary data.</text>
</comment>
<evidence type="ECO:0000313" key="2">
    <source>
        <dbReference type="EMBL" id="KSU89469.1"/>
    </source>
</evidence>
<protein>
    <submittedName>
        <fullName evidence="2">Exonuclease</fullName>
    </submittedName>
</protein>
<dbReference type="Proteomes" id="UP000053681">
    <property type="component" value="Unassembled WGS sequence"/>
</dbReference>
<evidence type="ECO:0000256" key="1">
    <source>
        <dbReference type="SAM" id="Phobius"/>
    </source>
</evidence>
<dbReference type="Pfam" id="PF12650">
    <property type="entry name" value="DUF3784"/>
    <property type="match status" value="1"/>
</dbReference>
<keyword evidence="2" id="KW-0269">Exonuclease</keyword>
<organism evidence="2 3">
    <name type="scientific">Priestia veravalensis</name>
    <dbReference type="NCBI Taxonomy" id="1414648"/>
    <lineage>
        <taxon>Bacteria</taxon>
        <taxon>Bacillati</taxon>
        <taxon>Bacillota</taxon>
        <taxon>Bacilli</taxon>
        <taxon>Bacillales</taxon>
        <taxon>Bacillaceae</taxon>
        <taxon>Priestia</taxon>
    </lineage>
</organism>